<dbReference type="CDD" id="cd04878">
    <property type="entry name" value="ACT_AHAS"/>
    <property type="match status" value="1"/>
</dbReference>
<evidence type="ECO:0000256" key="3">
    <source>
        <dbReference type="ARBA" id="ARBA00006341"/>
    </source>
</evidence>
<comment type="pathway">
    <text evidence="2 8">Amino-acid biosynthesis; L-valine biosynthesis; L-valine from pyruvate: step 1/4.</text>
</comment>
<organism evidence="10 11">
    <name type="scientific">Chryseobacterium nematophagum</name>
    <dbReference type="NCBI Taxonomy" id="2305228"/>
    <lineage>
        <taxon>Bacteria</taxon>
        <taxon>Pseudomonadati</taxon>
        <taxon>Bacteroidota</taxon>
        <taxon>Flavobacteriia</taxon>
        <taxon>Flavobacteriales</taxon>
        <taxon>Weeksellaceae</taxon>
        <taxon>Chryseobacterium group</taxon>
        <taxon>Chryseobacterium</taxon>
    </lineage>
</organism>
<feature type="domain" description="ACT" evidence="9">
    <location>
        <begin position="8"/>
        <end position="79"/>
    </location>
</feature>
<dbReference type="GO" id="GO:0005829">
    <property type="term" value="C:cytosol"/>
    <property type="evidence" value="ECO:0007669"/>
    <property type="project" value="TreeGrafter"/>
</dbReference>
<keyword evidence="6 8" id="KW-0100">Branched-chain amino acid biosynthesis</keyword>
<dbReference type="InterPro" id="IPR039557">
    <property type="entry name" value="AHAS_ACT"/>
</dbReference>
<dbReference type="InterPro" id="IPR045865">
    <property type="entry name" value="ACT-like_dom_sf"/>
</dbReference>
<dbReference type="Pfam" id="PF22629">
    <property type="entry name" value="ACT_AHAS_ss"/>
    <property type="match status" value="1"/>
</dbReference>
<dbReference type="GO" id="GO:0009097">
    <property type="term" value="P:isoleucine biosynthetic process"/>
    <property type="evidence" value="ECO:0007669"/>
    <property type="project" value="UniProtKB-UniRule"/>
</dbReference>
<dbReference type="NCBIfam" id="TIGR00119">
    <property type="entry name" value="acolac_sm"/>
    <property type="match status" value="1"/>
</dbReference>
<dbReference type="GO" id="GO:0003984">
    <property type="term" value="F:acetolactate synthase activity"/>
    <property type="evidence" value="ECO:0007669"/>
    <property type="project" value="UniProtKB-UniRule"/>
</dbReference>
<evidence type="ECO:0000313" key="11">
    <source>
        <dbReference type="Proteomes" id="UP000278775"/>
    </source>
</evidence>
<evidence type="ECO:0000256" key="8">
    <source>
        <dbReference type="RuleBase" id="RU368092"/>
    </source>
</evidence>
<dbReference type="UniPathway" id="UPA00049">
    <property type="reaction ID" value="UER00059"/>
</dbReference>
<evidence type="ECO:0000256" key="2">
    <source>
        <dbReference type="ARBA" id="ARBA00005025"/>
    </source>
</evidence>
<dbReference type="PROSITE" id="PS51671">
    <property type="entry name" value="ACT"/>
    <property type="match status" value="1"/>
</dbReference>
<comment type="function">
    <text evidence="8">Catalyzes the conversion of 2 pyruvate molecules into acetolactate in the first common step of the biosynthetic pathway of the branched-amino acids such as leucine, isoleucine, and valine.</text>
</comment>
<name>A0A3M7TH82_9FLAO</name>
<comment type="caution">
    <text evidence="10">The sequence shown here is derived from an EMBL/GenBank/DDBJ whole genome shotgun (WGS) entry which is preliminary data.</text>
</comment>
<proteinExistence type="inferred from homology"/>
<evidence type="ECO:0000256" key="7">
    <source>
        <dbReference type="ARBA" id="ARBA00048670"/>
    </source>
</evidence>
<dbReference type="Proteomes" id="UP000278775">
    <property type="component" value="Unassembled WGS sequence"/>
</dbReference>
<dbReference type="Gene3D" id="3.30.70.260">
    <property type="match status" value="1"/>
</dbReference>
<dbReference type="InterPro" id="IPR054480">
    <property type="entry name" value="AHAS_small-like_ACT"/>
</dbReference>
<keyword evidence="5 8" id="KW-0028">Amino-acid biosynthesis</keyword>
<dbReference type="GO" id="GO:1990610">
    <property type="term" value="F:acetolactate synthase regulator activity"/>
    <property type="evidence" value="ECO:0007669"/>
    <property type="project" value="UniProtKB-UniRule"/>
</dbReference>
<dbReference type="EC" id="2.2.1.6" evidence="8"/>
<sequence>MTGKKEFTVTVYMQNRTGVLNRVSIIFSRRRVNIESLNVTSSEMPGIKKVVFVLSEAEEAMRKIIRQIEKQIDVLQVYHHINSPVSAIVSNN</sequence>
<dbReference type="RefSeq" id="WP_122636909.1">
    <property type="nucleotide sequence ID" value="NZ_QWIU01000002.1"/>
</dbReference>
<comment type="catalytic activity">
    <reaction evidence="7 8">
        <text>2 pyruvate + H(+) = (2S)-2-acetolactate + CO2</text>
        <dbReference type="Rhea" id="RHEA:25249"/>
        <dbReference type="ChEBI" id="CHEBI:15361"/>
        <dbReference type="ChEBI" id="CHEBI:15378"/>
        <dbReference type="ChEBI" id="CHEBI:16526"/>
        <dbReference type="ChEBI" id="CHEBI:58476"/>
        <dbReference type="EC" id="2.2.1.6"/>
    </reaction>
</comment>
<dbReference type="SUPFAM" id="SSF55021">
    <property type="entry name" value="ACT-like"/>
    <property type="match status" value="1"/>
</dbReference>
<accession>A0A3M7TH82</accession>
<evidence type="ECO:0000256" key="5">
    <source>
        <dbReference type="ARBA" id="ARBA00022605"/>
    </source>
</evidence>
<evidence type="ECO:0000256" key="1">
    <source>
        <dbReference type="ARBA" id="ARBA00004974"/>
    </source>
</evidence>
<dbReference type="PANTHER" id="PTHR30239:SF0">
    <property type="entry name" value="ACETOLACTATE SYNTHASE SMALL SUBUNIT 1, CHLOROPLASTIC"/>
    <property type="match status" value="1"/>
</dbReference>
<dbReference type="UniPathway" id="UPA00047">
    <property type="reaction ID" value="UER00055"/>
</dbReference>
<dbReference type="EMBL" id="QWIU01000002">
    <property type="protein sequence ID" value="RNA62875.1"/>
    <property type="molecule type" value="Genomic_DNA"/>
</dbReference>
<comment type="similarity">
    <text evidence="3 8">Belongs to the acetolactate synthase small subunit family.</text>
</comment>
<dbReference type="AlphaFoldDB" id="A0A3M7TH82"/>
<evidence type="ECO:0000256" key="4">
    <source>
        <dbReference type="ARBA" id="ARBA00011744"/>
    </source>
</evidence>
<dbReference type="GO" id="GO:0009099">
    <property type="term" value="P:L-valine biosynthetic process"/>
    <property type="evidence" value="ECO:0007669"/>
    <property type="project" value="UniProtKB-UniRule"/>
</dbReference>
<comment type="pathway">
    <text evidence="1 8">Amino-acid biosynthesis; L-isoleucine biosynthesis; L-isoleucine from 2-oxobutanoate: step 1/4.</text>
</comment>
<comment type="subunit">
    <text evidence="4 8">Dimer of large and small chains.</text>
</comment>
<protein>
    <recommendedName>
        <fullName evidence="8">Acetolactate synthase small subunit</fullName>
        <shortName evidence="8">AHAS</shortName>
        <shortName evidence="8">ALS</shortName>
        <ecNumber evidence="8">2.2.1.6</ecNumber>
    </recommendedName>
    <alternativeName>
        <fullName evidence="8">Acetohydroxy-acid synthase small subunit</fullName>
    </alternativeName>
</protein>
<dbReference type="InterPro" id="IPR004789">
    <property type="entry name" value="Acetalactate_synth_ssu"/>
</dbReference>
<evidence type="ECO:0000313" key="10">
    <source>
        <dbReference type="EMBL" id="RNA62875.1"/>
    </source>
</evidence>
<evidence type="ECO:0000259" key="9">
    <source>
        <dbReference type="PROSITE" id="PS51671"/>
    </source>
</evidence>
<dbReference type="InterPro" id="IPR002912">
    <property type="entry name" value="ACT_dom"/>
</dbReference>
<dbReference type="OrthoDB" id="1523722at2"/>
<reference evidence="10 11" key="1">
    <citation type="submission" date="2018-08" db="EMBL/GenBank/DDBJ databases">
        <title>Chryseobacterium nematophagum: a novel matrix digesting pathogen of nematodes.</title>
        <authorList>
            <person name="Page A."/>
            <person name="Roberts M."/>
            <person name="Felix M.-A."/>
            <person name="Weir W."/>
        </authorList>
    </citation>
    <scope>NUCLEOTIDE SEQUENCE [LARGE SCALE GENOMIC DNA]</scope>
    <source>
        <strain evidence="10 11">JUb129</strain>
    </source>
</reference>
<gene>
    <name evidence="10" type="primary">ilvN</name>
    <name evidence="10" type="ORF">D1631_13505</name>
</gene>
<keyword evidence="8 10" id="KW-0808">Transferase</keyword>
<evidence type="ECO:0000256" key="6">
    <source>
        <dbReference type="ARBA" id="ARBA00023304"/>
    </source>
</evidence>
<dbReference type="PANTHER" id="PTHR30239">
    <property type="entry name" value="ACETOLACTATE SYNTHASE SMALL SUBUNIT"/>
    <property type="match status" value="1"/>
</dbReference>